<evidence type="ECO:0000313" key="2">
    <source>
        <dbReference type="EMBL" id="MBJ7536861.1"/>
    </source>
</evidence>
<evidence type="ECO:0000256" key="1">
    <source>
        <dbReference type="SAM" id="SignalP"/>
    </source>
</evidence>
<keyword evidence="3" id="KW-1185">Reference proteome</keyword>
<dbReference type="Proteomes" id="UP000628710">
    <property type="component" value="Unassembled WGS sequence"/>
</dbReference>
<accession>A0A934N5B1</accession>
<reference evidence="2" key="1">
    <citation type="submission" date="2020-12" db="EMBL/GenBank/DDBJ databases">
        <title>Marinomonas arctica sp. nov., a psychrotolerant bacterium isolated from the Arctic.</title>
        <authorList>
            <person name="Zhang Y."/>
        </authorList>
    </citation>
    <scope>NUCLEOTIDE SEQUENCE</scope>
    <source>
        <strain evidence="2">C1424</strain>
    </source>
</reference>
<sequence length="112" mass="12333">MKFILAMVVLLSSSIASAGAGSSKIDRVGINSVGQLYIDLQDNVVQDGCFANAKRLLVPVDHAQLDRWFSLALDARIYDLPIEYSSNACTTDGWSAWLDTGWFQITYPESND</sequence>
<name>A0A934N5B1_9GAMM</name>
<evidence type="ECO:0000313" key="3">
    <source>
        <dbReference type="Proteomes" id="UP000628710"/>
    </source>
</evidence>
<proteinExistence type="predicted"/>
<protein>
    <submittedName>
        <fullName evidence="2">Uncharacterized protein</fullName>
    </submittedName>
</protein>
<dbReference type="AlphaFoldDB" id="A0A934N5B1"/>
<dbReference type="EMBL" id="JAEMNX010000002">
    <property type="protein sequence ID" value="MBJ7536861.1"/>
    <property type="molecule type" value="Genomic_DNA"/>
</dbReference>
<gene>
    <name evidence="2" type="ORF">I8J31_04115</name>
</gene>
<dbReference type="RefSeq" id="WP_199467022.1">
    <property type="nucleotide sequence ID" value="NZ_JAEMNX010000002.1"/>
</dbReference>
<organism evidence="2 3">
    <name type="scientific">Marinomonas transparens</name>
    <dbReference type="NCBI Taxonomy" id="2795388"/>
    <lineage>
        <taxon>Bacteria</taxon>
        <taxon>Pseudomonadati</taxon>
        <taxon>Pseudomonadota</taxon>
        <taxon>Gammaproteobacteria</taxon>
        <taxon>Oceanospirillales</taxon>
        <taxon>Oceanospirillaceae</taxon>
        <taxon>Marinomonas</taxon>
    </lineage>
</organism>
<keyword evidence="1" id="KW-0732">Signal</keyword>
<feature type="signal peptide" evidence="1">
    <location>
        <begin position="1"/>
        <end position="18"/>
    </location>
</feature>
<comment type="caution">
    <text evidence="2">The sequence shown here is derived from an EMBL/GenBank/DDBJ whole genome shotgun (WGS) entry which is preliminary data.</text>
</comment>
<feature type="chain" id="PRO_5036751342" evidence="1">
    <location>
        <begin position="19"/>
        <end position="112"/>
    </location>
</feature>